<name>G0UX32_TRYCI</name>
<evidence type="ECO:0000313" key="1">
    <source>
        <dbReference type="EMBL" id="CCC93949.1"/>
    </source>
</evidence>
<dbReference type="VEuPathDB" id="TriTrypDB:TcIL3000_10_7220"/>
<reference evidence="1" key="1">
    <citation type="journal article" date="2012" name="Proc. Natl. Acad. Sci. U.S.A.">
        <title>Antigenic diversity is generated by distinct evolutionary mechanisms in African trypanosome species.</title>
        <authorList>
            <person name="Jackson A.P."/>
            <person name="Berry A."/>
            <person name="Aslett M."/>
            <person name="Allison H.C."/>
            <person name="Burton P."/>
            <person name="Vavrova-Anderson J."/>
            <person name="Brown R."/>
            <person name="Browne H."/>
            <person name="Corton N."/>
            <person name="Hauser H."/>
            <person name="Gamble J."/>
            <person name="Gilderthorp R."/>
            <person name="Marcello L."/>
            <person name="McQuillan J."/>
            <person name="Otto T.D."/>
            <person name="Quail M.A."/>
            <person name="Sanders M.J."/>
            <person name="van Tonder A."/>
            <person name="Ginger M.L."/>
            <person name="Field M.C."/>
            <person name="Barry J.D."/>
            <person name="Hertz-Fowler C."/>
            <person name="Berriman M."/>
        </authorList>
    </citation>
    <scope>NUCLEOTIDE SEQUENCE</scope>
    <source>
        <strain evidence="1">IL3000</strain>
    </source>
</reference>
<dbReference type="EMBL" id="HE575323">
    <property type="protein sequence ID" value="CCC93949.1"/>
    <property type="molecule type" value="Genomic_DNA"/>
</dbReference>
<proteinExistence type="predicted"/>
<gene>
    <name evidence="1" type="ORF">TCIL3000_10_7220</name>
</gene>
<protein>
    <submittedName>
        <fullName evidence="1">Uncharacterized protein</fullName>
    </submittedName>
</protein>
<organism evidence="1">
    <name type="scientific">Trypanosoma congolense (strain IL3000)</name>
    <dbReference type="NCBI Taxonomy" id="1068625"/>
    <lineage>
        <taxon>Eukaryota</taxon>
        <taxon>Discoba</taxon>
        <taxon>Euglenozoa</taxon>
        <taxon>Kinetoplastea</taxon>
        <taxon>Metakinetoplastina</taxon>
        <taxon>Trypanosomatida</taxon>
        <taxon>Trypanosomatidae</taxon>
        <taxon>Trypanosoma</taxon>
        <taxon>Nannomonas</taxon>
    </lineage>
</organism>
<dbReference type="AlphaFoldDB" id="G0UX32"/>
<sequence length="190" mass="22019">MDMLLVDDDDKEIIDRLLASKLPRSLSRHAIIVLHCFRTVCKVKFHPSVLFYSCLSYSLKWRVYADGEGLLAKYSHEVDINDITACEMLLHEVVRQNVLLIEACLRSVLFEISQLGTIFRSDRERVIQMCLHLSSELYKTRWCLLPETSARGILLLALEKCNVDVNDLPSTFKQPMVIDIVQYLRVRFSQ</sequence>
<accession>G0UX32</accession>